<name>A0AAQ1GPF7_9BURK</name>
<dbReference type="SUPFAM" id="SSF56935">
    <property type="entry name" value="Porins"/>
    <property type="match status" value="1"/>
</dbReference>
<organism evidence="1 2">
    <name type="scientific">Paraburkholderia tropica</name>
    <dbReference type="NCBI Taxonomy" id="92647"/>
    <lineage>
        <taxon>Bacteria</taxon>
        <taxon>Pseudomonadati</taxon>
        <taxon>Pseudomonadota</taxon>
        <taxon>Betaproteobacteria</taxon>
        <taxon>Burkholderiales</taxon>
        <taxon>Burkholderiaceae</taxon>
        <taxon>Paraburkholderia</taxon>
    </lineage>
</organism>
<evidence type="ECO:0008006" key="3">
    <source>
        <dbReference type="Google" id="ProtNLM"/>
    </source>
</evidence>
<dbReference type="InterPro" id="IPR023614">
    <property type="entry name" value="Porin_dom_sf"/>
</dbReference>
<evidence type="ECO:0000313" key="2">
    <source>
        <dbReference type="Proteomes" id="UP000183529"/>
    </source>
</evidence>
<dbReference type="EMBL" id="FNZM01000038">
    <property type="protein sequence ID" value="SEK15416.1"/>
    <property type="molecule type" value="Genomic_DNA"/>
</dbReference>
<sequence length="87" mass="9597">MTDNNELADDTVQAGTNAQVGTGSVLLSWAGTFRRLAQGPDLRWSTVARGYDYPLSKRTEVYAVWRYDTMTSVSSGNSLGMGIRTRF</sequence>
<dbReference type="Proteomes" id="UP000183529">
    <property type="component" value="Unassembled WGS sequence"/>
</dbReference>
<gene>
    <name evidence="1" type="ORF">SAMN05216550_13823</name>
</gene>
<protein>
    <recommendedName>
        <fullName evidence="3">Porin</fullName>
    </recommendedName>
</protein>
<dbReference type="Gene3D" id="2.40.160.10">
    <property type="entry name" value="Porin"/>
    <property type="match status" value="1"/>
</dbReference>
<proteinExistence type="predicted"/>
<accession>A0AAQ1GPF7</accession>
<evidence type="ECO:0000313" key="1">
    <source>
        <dbReference type="EMBL" id="SEK15416.1"/>
    </source>
</evidence>
<dbReference type="AlphaFoldDB" id="A0AAQ1GPF7"/>
<comment type="caution">
    <text evidence="1">The sequence shown here is derived from an EMBL/GenBank/DDBJ whole genome shotgun (WGS) entry which is preliminary data.</text>
</comment>
<reference evidence="1 2" key="1">
    <citation type="submission" date="2016-10" db="EMBL/GenBank/DDBJ databases">
        <authorList>
            <person name="Varghese N."/>
            <person name="Submissions S."/>
        </authorList>
    </citation>
    <scope>NUCLEOTIDE SEQUENCE [LARGE SCALE GENOMIC DNA]</scope>
    <source>
        <strain evidence="1 2">LMG 22274</strain>
    </source>
</reference>